<dbReference type="Proteomes" id="UP000808337">
    <property type="component" value="Unassembled WGS sequence"/>
</dbReference>
<keyword evidence="1" id="KW-0732">Signal</keyword>
<evidence type="ECO:0000313" key="3">
    <source>
        <dbReference type="Proteomes" id="UP000808337"/>
    </source>
</evidence>
<dbReference type="Gene3D" id="1.10.1330.10">
    <property type="entry name" value="Dockerin domain"/>
    <property type="match status" value="1"/>
</dbReference>
<dbReference type="InterPro" id="IPR036439">
    <property type="entry name" value="Dockerin_dom_sf"/>
</dbReference>
<evidence type="ECO:0000256" key="1">
    <source>
        <dbReference type="SAM" id="SignalP"/>
    </source>
</evidence>
<accession>A0A9D7STQ9</accession>
<proteinExistence type="predicted"/>
<evidence type="ECO:0008006" key="4">
    <source>
        <dbReference type="Google" id="ProtNLM"/>
    </source>
</evidence>
<evidence type="ECO:0000313" key="2">
    <source>
        <dbReference type="EMBL" id="MBK9981575.1"/>
    </source>
</evidence>
<organism evidence="2 3">
    <name type="scientific">Candidatus Opimibacter skivensis</name>
    <dbReference type="NCBI Taxonomy" id="2982028"/>
    <lineage>
        <taxon>Bacteria</taxon>
        <taxon>Pseudomonadati</taxon>
        <taxon>Bacteroidota</taxon>
        <taxon>Saprospiria</taxon>
        <taxon>Saprospirales</taxon>
        <taxon>Saprospiraceae</taxon>
        <taxon>Candidatus Opimibacter</taxon>
    </lineage>
</organism>
<dbReference type="GO" id="GO:0000272">
    <property type="term" value="P:polysaccharide catabolic process"/>
    <property type="evidence" value="ECO:0007669"/>
    <property type="project" value="InterPro"/>
</dbReference>
<feature type="chain" id="PRO_5038737914" description="Dockerin domain-containing protein" evidence="1">
    <location>
        <begin position="22"/>
        <end position="200"/>
    </location>
</feature>
<feature type="signal peptide" evidence="1">
    <location>
        <begin position="1"/>
        <end position="21"/>
    </location>
</feature>
<protein>
    <recommendedName>
        <fullName evidence="4">Dockerin domain-containing protein</fullName>
    </recommendedName>
</protein>
<dbReference type="EMBL" id="JADKGY010000001">
    <property type="protein sequence ID" value="MBK9981575.1"/>
    <property type="molecule type" value="Genomic_DNA"/>
</dbReference>
<sequence>MNSSKNLVLLLLGLFIFGCHSDDSKNTYTIKGKVGNGYAIFDPFMTDSLLTAKYITRVNLISGDQIIASTTDDEFEFTNLEEGKSYMVVPQSIKKGFMGTTAIDFVIIRKFTEGIDELNTWQKKMAADVNLDNHINQADLDLVYDCLLNTPCTATSFRFVTDNFDGNGVGFIDQFLIPNLNANTEVNFLPIALGDVNRSF</sequence>
<comment type="caution">
    <text evidence="2">The sequence shown here is derived from an EMBL/GenBank/DDBJ whole genome shotgun (WGS) entry which is preliminary data.</text>
</comment>
<name>A0A9D7STQ9_9BACT</name>
<gene>
    <name evidence="2" type="ORF">IPP15_03980</name>
</gene>
<dbReference type="AlphaFoldDB" id="A0A9D7STQ9"/>
<dbReference type="PROSITE" id="PS51257">
    <property type="entry name" value="PROKAR_LIPOPROTEIN"/>
    <property type="match status" value="1"/>
</dbReference>
<reference evidence="2 3" key="1">
    <citation type="submission" date="2020-10" db="EMBL/GenBank/DDBJ databases">
        <title>Connecting structure to function with the recovery of over 1000 high-quality activated sludge metagenome-assembled genomes encoding full-length rRNA genes using long-read sequencing.</title>
        <authorList>
            <person name="Singleton C.M."/>
            <person name="Petriglieri F."/>
            <person name="Kristensen J.M."/>
            <person name="Kirkegaard R.H."/>
            <person name="Michaelsen T.Y."/>
            <person name="Andersen M.H."/>
            <person name="Karst S.M."/>
            <person name="Dueholm M.S."/>
            <person name="Nielsen P.H."/>
            <person name="Albertsen M."/>
        </authorList>
    </citation>
    <scope>NUCLEOTIDE SEQUENCE [LARGE SCALE GENOMIC DNA]</scope>
    <source>
        <strain evidence="2">Ribe_18-Q3-R11-54_MAXAC.273</strain>
    </source>
</reference>